<accession>A0A4C1XSB0</accession>
<proteinExistence type="predicted"/>
<sequence>MIYITEPSPHKPDWHLNGFNYIYTRCQIQLTKRQSKKKKKLRYTALLKGPLRPSTLNGCELGAADDRRHRNDDDVRDQQLNPLPEARSE</sequence>
<gene>
    <name evidence="2" type="ORF">EVAR_37697_1</name>
</gene>
<reference evidence="2 3" key="1">
    <citation type="journal article" date="2019" name="Commun. Biol.">
        <title>The bagworm genome reveals a unique fibroin gene that provides high tensile strength.</title>
        <authorList>
            <person name="Kono N."/>
            <person name="Nakamura H."/>
            <person name="Ohtoshi R."/>
            <person name="Tomita M."/>
            <person name="Numata K."/>
            <person name="Arakawa K."/>
        </authorList>
    </citation>
    <scope>NUCLEOTIDE SEQUENCE [LARGE SCALE GENOMIC DNA]</scope>
</reference>
<keyword evidence="3" id="KW-1185">Reference proteome</keyword>
<name>A0A4C1XSB0_EUMVA</name>
<comment type="caution">
    <text evidence="2">The sequence shown here is derived from an EMBL/GenBank/DDBJ whole genome shotgun (WGS) entry which is preliminary data.</text>
</comment>
<evidence type="ECO:0000256" key="1">
    <source>
        <dbReference type="SAM" id="MobiDB-lite"/>
    </source>
</evidence>
<evidence type="ECO:0000313" key="2">
    <source>
        <dbReference type="EMBL" id="GBP66050.1"/>
    </source>
</evidence>
<feature type="compositionally biased region" description="Basic and acidic residues" evidence="1">
    <location>
        <begin position="64"/>
        <end position="77"/>
    </location>
</feature>
<dbReference type="EMBL" id="BGZK01000946">
    <property type="protein sequence ID" value="GBP66050.1"/>
    <property type="molecule type" value="Genomic_DNA"/>
</dbReference>
<dbReference type="Proteomes" id="UP000299102">
    <property type="component" value="Unassembled WGS sequence"/>
</dbReference>
<evidence type="ECO:0000313" key="3">
    <source>
        <dbReference type="Proteomes" id="UP000299102"/>
    </source>
</evidence>
<dbReference type="AlphaFoldDB" id="A0A4C1XSB0"/>
<organism evidence="2 3">
    <name type="scientific">Eumeta variegata</name>
    <name type="common">Bagworm moth</name>
    <name type="synonym">Eumeta japonica</name>
    <dbReference type="NCBI Taxonomy" id="151549"/>
    <lineage>
        <taxon>Eukaryota</taxon>
        <taxon>Metazoa</taxon>
        <taxon>Ecdysozoa</taxon>
        <taxon>Arthropoda</taxon>
        <taxon>Hexapoda</taxon>
        <taxon>Insecta</taxon>
        <taxon>Pterygota</taxon>
        <taxon>Neoptera</taxon>
        <taxon>Endopterygota</taxon>
        <taxon>Lepidoptera</taxon>
        <taxon>Glossata</taxon>
        <taxon>Ditrysia</taxon>
        <taxon>Tineoidea</taxon>
        <taxon>Psychidae</taxon>
        <taxon>Oiketicinae</taxon>
        <taxon>Eumeta</taxon>
    </lineage>
</organism>
<protein>
    <submittedName>
        <fullName evidence="2">Uncharacterized protein</fullName>
    </submittedName>
</protein>
<feature type="region of interest" description="Disordered" evidence="1">
    <location>
        <begin position="52"/>
        <end position="89"/>
    </location>
</feature>